<comment type="caution">
    <text evidence="2">The sequence shown here is derived from an EMBL/GenBank/DDBJ whole genome shotgun (WGS) entry which is preliminary data.</text>
</comment>
<dbReference type="PANTHER" id="PTHR34595">
    <property type="entry name" value="BLR5612 PROTEIN"/>
    <property type="match status" value="1"/>
</dbReference>
<sequence>MLGRHANGIFWMFRYLERAENTARLLDAGLQIALTSGVEAADDEWRSVLVTTGQDELFRQRHDSYSGMQVPDFMLRGKDNPGSILNMIENARTNAREVRTSLTREVWETNNETWLSLKAMLANPITERNLGDILPLTRRQAALVRGSMEGTMLRNEIYNFARLGTFLERADNIARTLDVKYYVLLPNISMVGSDLDNKQWEAVLRSLSGIRAYRWLNAGRMDARGITDFLLLDRRFPRSLRFCVDKLDSNLRFLAEEYGEEGRSHELVREAANELRETDVDEIIEAGLHQFISVAKSRAAKISDAIAEDYRFIA</sequence>
<evidence type="ECO:0000259" key="1">
    <source>
        <dbReference type="Pfam" id="PF04168"/>
    </source>
</evidence>
<organism evidence="2 3">
    <name type="scientific">Altererythrobacter ishigakiensis</name>
    <dbReference type="NCBI Taxonomy" id="476157"/>
    <lineage>
        <taxon>Bacteria</taxon>
        <taxon>Pseudomonadati</taxon>
        <taxon>Pseudomonadota</taxon>
        <taxon>Alphaproteobacteria</taxon>
        <taxon>Sphingomonadales</taxon>
        <taxon>Erythrobacteraceae</taxon>
        <taxon>Altererythrobacter</taxon>
    </lineage>
</organism>
<keyword evidence="3" id="KW-1185">Reference proteome</keyword>
<evidence type="ECO:0000313" key="2">
    <source>
        <dbReference type="EMBL" id="TWJ06700.1"/>
    </source>
</evidence>
<evidence type="ECO:0000313" key="3">
    <source>
        <dbReference type="Proteomes" id="UP000320547"/>
    </source>
</evidence>
<accession>A0A562UM59</accession>
<dbReference type="InterPro" id="IPR007296">
    <property type="entry name" value="DUF403"/>
</dbReference>
<dbReference type="Proteomes" id="UP000320547">
    <property type="component" value="Unassembled WGS sequence"/>
</dbReference>
<dbReference type="Pfam" id="PF04168">
    <property type="entry name" value="Alpha-E"/>
    <property type="match status" value="1"/>
</dbReference>
<dbReference type="STRING" id="476157.GCA_001663155_00911"/>
<gene>
    <name evidence="2" type="ORF">JN10_2236</name>
</gene>
<name>A0A562UM59_9SPHN</name>
<dbReference type="OrthoDB" id="9803532at2"/>
<dbReference type="PANTHER" id="PTHR34595:SF7">
    <property type="entry name" value="SLL1039 PROTEIN"/>
    <property type="match status" value="1"/>
</dbReference>
<protein>
    <submittedName>
        <fullName evidence="2">Putative alpha-E superfamily protein</fullName>
    </submittedName>
</protein>
<reference evidence="2 3" key="1">
    <citation type="submission" date="2019-07" db="EMBL/GenBank/DDBJ databases">
        <title>Genomic Encyclopedia of Archaeal and Bacterial Type Strains, Phase II (KMG-II): from individual species to whole genera.</title>
        <authorList>
            <person name="Goeker M."/>
        </authorList>
    </citation>
    <scope>NUCLEOTIDE SEQUENCE [LARGE SCALE GENOMIC DNA]</scope>
    <source>
        <strain evidence="2 3">ATCC BAA-2084</strain>
    </source>
</reference>
<dbReference type="RefSeq" id="WP_067597936.1">
    <property type="nucleotide sequence ID" value="NZ_CP015963.1"/>
</dbReference>
<feature type="domain" description="DUF403" evidence="1">
    <location>
        <begin position="1"/>
        <end position="310"/>
    </location>
</feature>
<proteinExistence type="predicted"/>
<dbReference type="AlphaFoldDB" id="A0A562UM59"/>
<dbReference type="EMBL" id="VLLK01000002">
    <property type="protein sequence ID" value="TWJ06700.1"/>
    <property type="molecule type" value="Genomic_DNA"/>
</dbReference>
<dbReference type="InterPro" id="IPR051680">
    <property type="entry name" value="ATP-dep_Glu-Cys_Ligase-2"/>
</dbReference>